<dbReference type="RefSeq" id="WP_058501792.1">
    <property type="nucleotide sequence ID" value="NZ_CP038273.1"/>
</dbReference>
<keyword evidence="2" id="KW-1185">Reference proteome</keyword>
<dbReference type="AlphaFoldDB" id="A0A0W0VTH9"/>
<evidence type="ECO:0000313" key="2">
    <source>
        <dbReference type="Proteomes" id="UP000054761"/>
    </source>
</evidence>
<dbReference type="EMBL" id="LNYH01000075">
    <property type="protein sequence ID" value="KTD23361.1"/>
    <property type="molecule type" value="Genomic_DNA"/>
</dbReference>
<reference evidence="1 2" key="1">
    <citation type="submission" date="2015-11" db="EMBL/GenBank/DDBJ databases">
        <title>Genomic analysis of 38 Legionella species identifies large and diverse effector repertoires.</title>
        <authorList>
            <person name="Burstein D."/>
            <person name="Amaro F."/>
            <person name="Zusman T."/>
            <person name="Lifshitz Z."/>
            <person name="Cohen O."/>
            <person name="Gilbert J.A."/>
            <person name="Pupko T."/>
            <person name="Shuman H.A."/>
            <person name="Segal G."/>
        </authorList>
    </citation>
    <scope>NUCLEOTIDE SEQUENCE [LARGE SCALE GENOMIC DNA]</scope>
    <source>
        <strain evidence="1 2">Bercovier 4</strain>
    </source>
</reference>
<protein>
    <recommendedName>
        <fullName evidence="3">Glycine zipper domain-containing protein</fullName>
    </recommendedName>
</protein>
<evidence type="ECO:0000313" key="1">
    <source>
        <dbReference type="EMBL" id="KTD23361.1"/>
    </source>
</evidence>
<sequence>MKKLILMTMAVSTLSVGLIGCGTRDDVGATAGGAVGAGVGLAATGGTPVGAVVGAGVGGLVGKEATDRDIVVYRKKGVVYHNGKAYHIKNGRYVLVR</sequence>
<name>A0A0W0VTH9_9GAMM</name>
<dbReference type="PATRIC" id="fig|454.4.peg.1559"/>
<proteinExistence type="predicted"/>
<comment type="caution">
    <text evidence="1">The sequence shown here is derived from an EMBL/GenBank/DDBJ whole genome shotgun (WGS) entry which is preliminary data.</text>
</comment>
<organism evidence="1 2">
    <name type="scientific">Legionella israelensis</name>
    <dbReference type="NCBI Taxonomy" id="454"/>
    <lineage>
        <taxon>Bacteria</taxon>
        <taxon>Pseudomonadati</taxon>
        <taxon>Pseudomonadota</taxon>
        <taxon>Gammaproteobacteria</taxon>
        <taxon>Legionellales</taxon>
        <taxon>Legionellaceae</taxon>
        <taxon>Legionella</taxon>
    </lineage>
</organism>
<dbReference type="STRING" id="454.Lisr_1438"/>
<evidence type="ECO:0008006" key="3">
    <source>
        <dbReference type="Google" id="ProtNLM"/>
    </source>
</evidence>
<gene>
    <name evidence="1" type="ORF">Lisr_1438</name>
</gene>
<dbReference type="OrthoDB" id="5653190at2"/>
<accession>A0A0W0VTH9</accession>
<dbReference type="PROSITE" id="PS51257">
    <property type="entry name" value="PROKAR_LIPOPROTEIN"/>
    <property type="match status" value="1"/>
</dbReference>
<dbReference type="Proteomes" id="UP000054761">
    <property type="component" value="Unassembled WGS sequence"/>
</dbReference>